<accession>A0A7S4UXH9</accession>
<name>A0A7S4UXH9_9DINO</name>
<feature type="region of interest" description="Disordered" evidence="1">
    <location>
        <begin position="1"/>
        <end position="45"/>
    </location>
</feature>
<dbReference type="AlphaFoldDB" id="A0A7S4UXH9"/>
<proteinExistence type="predicted"/>
<dbReference type="EMBL" id="HBNR01006230">
    <property type="protein sequence ID" value="CAE4564491.1"/>
    <property type="molecule type" value="Transcribed_RNA"/>
</dbReference>
<dbReference type="PANTHER" id="PTHR38899:SF1">
    <property type="entry name" value="PROTEIN KINASE"/>
    <property type="match status" value="1"/>
</dbReference>
<evidence type="ECO:0000313" key="2">
    <source>
        <dbReference type="EMBL" id="CAE4564491.1"/>
    </source>
</evidence>
<sequence length="355" mass="38704">MGTNASQPAFGSNEQSQLQVGEQKGSKDPETVDSPSSSSSSTSSSWSVASDRTLIIFDWDDTLLCSSALDYTPGNAPILRQLEITVEAILRTAMRFGETMIVTNGCATWVQESSKAYLPGLVPTLESLAVFSARAMYEQAHPADPLSWKRRCFRKILKQKRASGHCGLNIVVLGDQAAEMHAVHSAVKVFQGPSLVKTVKFVESPSVEQLLGQLRKVAQELGGLVCAEKNSSTDLTKRRLQHGERHLEAWATGWTFSLGKDWGTMFAAMHLSPEEDELDEEQRDACNTDVQPKILHEELIAVADKAQDSSDPEVSIDDPLEAGVNVRTPVCALCTWSSGPAVRLAPEEHLQVLSI</sequence>
<protein>
    <submittedName>
        <fullName evidence="2">Uncharacterized protein</fullName>
    </submittedName>
</protein>
<evidence type="ECO:0000256" key="1">
    <source>
        <dbReference type="SAM" id="MobiDB-lite"/>
    </source>
</evidence>
<feature type="compositionally biased region" description="Low complexity" evidence="1">
    <location>
        <begin position="34"/>
        <end position="45"/>
    </location>
</feature>
<dbReference type="PANTHER" id="PTHR38899">
    <property type="entry name" value="DOMAIN OOKINETE PROTEIN, PUTATIVE-RELATED"/>
    <property type="match status" value="1"/>
</dbReference>
<organism evidence="2">
    <name type="scientific">Alexandrium monilatum</name>
    <dbReference type="NCBI Taxonomy" id="311494"/>
    <lineage>
        <taxon>Eukaryota</taxon>
        <taxon>Sar</taxon>
        <taxon>Alveolata</taxon>
        <taxon>Dinophyceae</taxon>
        <taxon>Gonyaulacales</taxon>
        <taxon>Pyrocystaceae</taxon>
        <taxon>Alexandrium</taxon>
    </lineage>
</organism>
<gene>
    <name evidence="2" type="ORF">AMON00008_LOCUS4110</name>
</gene>
<feature type="compositionally biased region" description="Polar residues" evidence="1">
    <location>
        <begin position="1"/>
        <end position="20"/>
    </location>
</feature>
<reference evidence="2" key="1">
    <citation type="submission" date="2021-01" db="EMBL/GenBank/DDBJ databases">
        <authorList>
            <person name="Corre E."/>
            <person name="Pelletier E."/>
            <person name="Niang G."/>
            <person name="Scheremetjew M."/>
            <person name="Finn R."/>
            <person name="Kale V."/>
            <person name="Holt S."/>
            <person name="Cochrane G."/>
            <person name="Meng A."/>
            <person name="Brown T."/>
            <person name="Cohen L."/>
        </authorList>
    </citation>
    <scope>NUCLEOTIDE SEQUENCE</scope>
    <source>
        <strain evidence="2">CCMP3105</strain>
    </source>
</reference>